<feature type="domain" description="HTH lysR-type" evidence="5">
    <location>
        <begin position="7"/>
        <end position="62"/>
    </location>
</feature>
<dbReference type="PROSITE" id="PS50931">
    <property type="entry name" value="HTH_LYSR"/>
    <property type="match status" value="1"/>
</dbReference>
<evidence type="ECO:0000256" key="3">
    <source>
        <dbReference type="ARBA" id="ARBA00023125"/>
    </source>
</evidence>
<dbReference type="Proteomes" id="UP001055153">
    <property type="component" value="Unassembled WGS sequence"/>
</dbReference>
<dbReference type="InterPro" id="IPR036390">
    <property type="entry name" value="WH_DNA-bd_sf"/>
</dbReference>
<evidence type="ECO:0000313" key="7">
    <source>
        <dbReference type="Proteomes" id="UP001055153"/>
    </source>
</evidence>
<dbReference type="InterPro" id="IPR000847">
    <property type="entry name" value="LysR_HTH_N"/>
</dbReference>
<dbReference type="PANTHER" id="PTHR30537">
    <property type="entry name" value="HTH-TYPE TRANSCRIPTIONAL REGULATOR"/>
    <property type="match status" value="1"/>
</dbReference>
<proteinExistence type="inferred from homology"/>
<comment type="caution">
    <text evidence="6">The sequence shown here is derived from an EMBL/GenBank/DDBJ whole genome shotgun (WGS) entry which is preliminary data.</text>
</comment>
<organism evidence="6 7">
    <name type="scientific">Methylobacterium isbiliense</name>
    <dbReference type="NCBI Taxonomy" id="315478"/>
    <lineage>
        <taxon>Bacteria</taxon>
        <taxon>Pseudomonadati</taxon>
        <taxon>Pseudomonadota</taxon>
        <taxon>Alphaproteobacteria</taxon>
        <taxon>Hyphomicrobiales</taxon>
        <taxon>Methylobacteriaceae</taxon>
        <taxon>Methylobacterium</taxon>
    </lineage>
</organism>
<keyword evidence="3" id="KW-0238">DNA-binding</keyword>
<dbReference type="Gene3D" id="3.40.190.290">
    <property type="match status" value="1"/>
</dbReference>
<evidence type="ECO:0000256" key="2">
    <source>
        <dbReference type="ARBA" id="ARBA00023015"/>
    </source>
</evidence>
<dbReference type="InterPro" id="IPR036388">
    <property type="entry name" value="WH-like_DNA-bd_sf"/>
</dbReference>
<evidence type="ECO:0000256" key="4">
    <source>
        <dbReference type="ARBA" id="ARBA00023163"/>
    </source>
</evidence>
<evidence type="ECO:0000313" key="6">
    <source>
        <dbReference type="EMBL" id="GJD99187.1"/>
    </source>
</evidence>
<keyword evidence="4" id="KW-0804">Transcription</keyword>
<dbReference type="InterPro" id="IPR058163">
    <property type="entry name" value="LysR-type_TF_proteobact-type"/>
</dbReference>
<dbReference type="Pfam" id="PF03466">
    <property type="entry name" value="LysR_substrate"/>
    <property type="match status" value="1"/>
</dbReference>
<dbReference type="EMBL" id="BPQQ01000011">
    <property type="protein sequence ID" value="GJD99187.1"/>
    <property type="molecule type" value="Genomic_DNA"/>
</dbReference>
<sequence length="317" mass="33923">MAHPQVLRDMALFVEVAKRKSFSQAAAALDVPISSLSRRITQFEATIGLRLLDRTTRKLVLTPYGEAYYEQALRLVEEAQRSFDELIAQARGPSGLLRIAAPPDGWAFDHLPAVVAGFMSEHEHVRVHLDLRPAVADLAAEGYDLALVTDEPREASMIARRVGRLATGVFGAPDGLACTGMPTLPEDLARHAAVVAGQTSVQASWRLSRAGETRTVTVSGAVSCNSPPLARRFALDGRGLALLPLLDAEADLRAGALVRVLPDWSGPPLPVSIVTTSRLMPAKARAFIEFAARQLGASLMPGTPEAPDASPVYALRA</sequence>
<name>A0ABQ4S9X7_9HYPH</name>
<keyword evidence="2" id="KW-0805">Transcription regulation</keyword>
<dbReference type="SUPFAM" id="SSF46785">
    <property type="entry name" value="Winged helix' DNA-binding domain"/>
    <property type="match status" value="1"/>
</dbReference>
<dbReference type="InterPro" id="IPR005119">
    <property type="entry name" value="LysR_subst-bd"/>
</dbReference>
<keyword evidence="7" id="KW-1185">Reference proteome</keyword>
<reference evidence="6" key="1">
    <citation type="journal article" date="2021" name="Front. Microbiol.">
        <title>Comprehensive Comparative Genomics and Phenotyping of Methylobacterium Species.</title>
        <authorList>
            <person name="Alessa O."/>
            <person name="Ogura Y."/>
            <person name="Fujitani Y."/>
            <person name="Takami H."/>
            <person name="Hayashi T."/>
            <person name="Sahin N."/>
            <person name="Tani A."/>
        </authorList>
    </citation>
    <scope>NUCLEOTIDE SEQUENCE</scope>
    <source>
        <strain evidence="6">DSM 17168</strain>
    </source>
</reference>
<protein>
    <submittedName>
        <fullName evidence="6">HTH-type transcriptional regulator DmlR</fullName>
    </submittedName>
</protein>
<dbReference type="Pfam" id="PF00126">
    <property type="entry name" value="HTH_1"/>
    <property type="match status" value="1"/>
</dbReference>
<comment type="similarity">
    <text evidence="1">Belongs to the LysR transcriptional regulatory family.</text>
</comment>
<dbReference type="PANTHER" id="PTHR30537:SF5">
    <property type="entry name" value="HTH-TYPE TRANSCRIPTIONAL ACTIVATOR TTDR-RELATED"/>
    <property type="match status" value="1"/>
</dbReference>
<accession>A0ABQ4S9X7</accession>
<dbReference type="SUPFAM" id="SSF53850">
    <property type="entry name" value="Periplasmic binding protein-like II"/>
    <property type="match status" value="1"/>
</dbReference>
<dbReference type="RefSeq" id="WP_238234076.1">
    <property type="nucleotide sequence ID" value="NZ_BPQQ01000011.1"/>
</dbReference>
<evidence type="ECO:0000256" key="1">
    <source>
        <dbReference type="ARBA" id="ARBA00009437"/>
    </source>
</evidence>
<dbReference type="Gene3D" id="1.10.10.10">
    <property type="entry name" value="Winged helix-like DNA-binding domain superfamily/Winged helix DNA-binding domain"/>
    <property type="match status" value="1"/>
</dbReference>
<dbReference type="CDD" id="cd08422">
    <property type="entry name" value="PBP2_CrgA_like"/>
    <property type="match status" value="1"/>
</dbReference>
<evidence type="ECO:0000259" key="5">
    <source>
        <dbReference type="PROSITE" id="PS50931"/>
    </source>
</evidence>
<gene>
    <name evidence="6" type="primary">dmlR_4</name>
    <name evidence="6" type="ORF">GMJLKIPL_1103</name>
</gene>
<reference evidence="6" key="2">
    <citation type="submission" date="2021-08" db="EMBL/GenBank/DDBJ databases">
        <authorList>
            <person name="Tani A."/>
            <person name="Ola A."/>
            <person name="Ogura Y."/>
            <person name="Katsura K."/>
            <person name="Hayashi T."/>
        </authorList>
    </citation>
    <scope>NUCLEOTIDE SEQUENCE</scope>
    <source>
        <strain evidence="6">DSM 17168</strain>
    </source>
</reference>